<dbReference type="EMBL" id="FUZT01000023">
    <property type="protein sequence ID" value="SKC90894.1"/>
    <property type="molecule type" value="Genomic_DNA"/>
</dbReference>
<dbReference type="InterPro" id="IPR026461">
    <property type="entry name" value="Trfase_2_rSAM/seldom_assoc"/>
</dbReference>
<keyword evidence="3" id="KW-0328">Glycosyltransferase</keyword>
<dbReference type="STRING" id="36842.SAMN02194393_05234"/>
<evidence type="ECO:0000313" key="13">
    <source>
        <dbReference type="Proteomes" id="UP000190285"/>
    </source>
</evidence>
<comment type="similarity">
    <text evidence="9">Belongs to the glycosyltransferase 2 family. CrtQ subfamily.</text>
</comment>
<evidence type="ECO:0000256" key="9">
    <source>
        <dbReference type="ARBA" id="ARBA00038120"/>
    </source>
</evidence>
<dbReference type="CDD" id="cd02522">
    <property type="entry name" value="GT_2_like_a"/>
    <property type="match status" value="1"/>
</dbReference>
<dbReference type="OrthoDB" id="9810303at2"/>
<dbReference type="SUPFAM" id="SSF53448">
    <property type="entry name" value="Nucleotide-diphospho-sugar transferases"/>
    <property type="match status" value="1"/>
</dbReference>
<comment type="subcellular location">
    <subcellularLocation>
        <location evidence="1">Cell membrane</location>
    </subcellularLocation>
</comment>
<dbReference type="PANTHER" id="PTHR43646">
    <property type="entry name" value="GLYCOSYLTRANSFERASE"/>
    <property type="match status" value="1"/>
</dbReference>
<evidence type="ECO:0000313" key="12">
    <source>
        <dbReference type="EMBL" id="SKC90894.1"/>
    </source>
</evidence>
<evidence type="ECO:0000256" key="3">
    <source>
        <dbReference type="ARBA" id="ARBA00022676"/>
    </source>
</evidence>
<keyword evidence="6" id="KW-0472">Membrane</keyword>
<dbReference type="GO" id="GO:0016117">
    <property type="term" value="P:carotenoid biosynthetic process"/>
    <property type="evidence" value="ECO:0007669"/>
    <property type="project" value="UniProtKB-KW"/>
</dbReference>
<evidence type="ECO:0000256" key="4">
    <source>
        <dbReference type="ARBA" id="ARBA00022679"/>
    </source>
</evidence>
<comment type="function">
    <text evidence="7">Catalyzes the glycosylation of 4,4'-diaponeurosporenoate, i.e. the esterification of glucose at the C1'' position with the carboxyl group of 4,4'-diaponeurosporenic acid, to form glycosyl-4,4'-diaponeurosporenoate. This is a step in the biosynthesis of staphyloxanthin, an orange pigment present in most staphylococci strains.</text>
</comment>
<proteinExistence type="inferred from homology"/>
<keyword evidence="13" id="KW-1185">Reference proteome</keyword>
<keyword evidence="4 12" id="KW-0808">Transferase</keyword>
<keyword evidence="2" id="KW-1003">Cell membrane</keyword>
<evidence type="ECO:0000256" key="7">
    <source>
        <dbReference type="ARBA" id="ARBA00037281"/>
    </source>
</evidence>
<sequence length="224" mass="25319">MISIILPVLNEEKNIEEMLLNINSLEGKKEVIVVDGGSSDRTVEKASGYAKVIHSERGRANQMNVGAEEALGDILWFVHSDSQLHNRSLQSIEEAINRGYVGGGFSLSFYDCHTIFMRFVAITSNFRAKLLKLIFGDQGIFIKKDIFLKLGGYPHIELMEDWELSKKLYKAGKVKMLKTSIGTSARRFNKGGQFKTLLLMQKIKLLYILGVSPSKLKEIYREAR</sequence>
<dbReference type="Gene3D" id="3.90.550.10">
    <property type="entry name" value="Spore Coat Polysaccharide Biosynthesis Protein SpsA, Chain A"/>
    <property type="match status" value="1"/>
</dbReference>
<comment type="pathway">
    <text evidence="8">Carotenoid biosynthesis; staphyloxanthin biosynthesis; staphyloxanthin from farnesyl diphosphate: step 4/5.</text>
</comment>
<dbReference type="Proteomes" id="UP000190285">
    <property type="component" value="Unassembled WGS sequence"/>
</dbReference>
<accession>A0A1T5MS84</accession>
<dbReference type="GO" id="GO:0016757">
    <property type="term" value="F:glycosyltransferase activity"/>
    <property type="evidence" value="ECO:0007669"/>
    <property type="project" value="UniProtKB-KW"/>
</dbReference>
<protein>
    <recommendedName>
        <fullName evidence="10">4,4'-diaponeurosporenoate glycosyltransferase</fullName>
    </recommendedName>
</protein>
<organism evidence="12 13">
    <name type="scientific">Maledivibacter halophilus</name>
    <dbReference type="NCBI Taxonomy" id="36842"/>
    <lineage>
        <taxon>Bacteria</taxon>
        <taxon>Bacillati</taxon>
        <taxon>Bacillota</taxon>
        <taxon>Clostridia</taxon>
        <taxon>Peptostreptococcales</taxon>
        <taxon>Caminicellaceae</taxon>
        <taxon>Maledivibacter</taxon>
    </lineage>
</organism>
<evidence type="ECO:0000256" key="10">
    <source>
        <dbReference type="ARBA" id="ARBA00040345"/>
    </source>
</evidence>
<dbReference type="Pfam" id="PF00535">
    <property type="entry name" value="Glycos_transf_2"/>
    <property type="match status" value="1"/>
</dbReference>
<dbReference type="InterPro" id="IPR029044">
    <property type="entry name" value="Nucleotide-diphossugar_trans"/>
</dbReference>
<evidence type="ECO:0000256" key="6">
    <source>
        <dbReference type="ARBA" id="ARBA00023136"/>
    </source>
</evidence>
<evidence type="ECO:0000256" key="2">
    <source>
        <dbReference type="ARBA" id="ARBA00022475"/>
    </source>
</evidence>
<gene>
    <name evidence="12" type="ORF">SAMN02194393_05234</name>
</gene>
<evidence type="ECO:0000256" key="5">
    <source>
        <dbReference type="ARBA" id="ARBA00022746"/>
    </source>
</evidence>
<dbReference type="GO" id="GO:0005886">
    <property type="term" value="C:plasma membrane"/>
    <property type="evidence" value="ECO:0007669"/>
    <property type="project" value="UniProtKB-SubCell"/>
</dbReference>
<evidence type="ECO:0000256" key="1">
    <source>
        <dbReference type="ARBA" id="ARBA00004236"/>
    </source>
</evidence>
<evidence type="ECO:0000259" key="11">
    <source>
        <dbReference type="Pfam" id="PF00535"/>
    </source>
</evidence>
<feature type="domain" description="Glycosyltransferase 2-like" evidence="11">
    <location>
        <begin position="3"/>
        <end position="116"/>
    </location>
</feature>
<dbReference type="AlphaFoldDB" id="A0A1T5MS84"/>
<keyword evidence="5" id="KW-0125">Carotenoid biosynthesis</keyword>
<evidence type="ECO:0000256" key="8">
    <source>
        <dbReference type="ARBA" id="ARBA00037904"/>
    </source>
</evidence>
<dbReference type="NCBIfam" id="TIGR04283">
    <property type="entry name" value="glyco_like_mftF"/>
    <property type="match status" value="1"/>
</dbReference>
<dbReference type="InterPro" id="IPR001173">
    <property type="entry name" value="Glyco_trans_2-like"/>
</dbReference>
<reference evidence="12 13" key="1">
    <citation type="submission" date="2017-02" db="EMBL/GenBank/DDBJ databases">
        <authorList>
            <person name="Peterson S.W."/>
        </authorList>
    </citation>
    <scope>NUCLEOTIDE SEQUENCE [LARGE SCALE GENOMIC DNA]</scope>
    <source>
        <strain evidence="12 13">M1</strain>
    </source>
</reference>
<dbReference type="PANTHER" id="PTHR43646:SF2">
    <property type="entry name" value="GLYCOSYLTRANSFERASE 2-LIKE DOMAIN-CONTAINING PROTEIN"/>
    <property type="match status" value="1"/>
</dbReference>
<name>A0A1T5MS84_9FIRM</name>
<dbReference type="RefSeq" id="WP_079495820.1">
    <property type="nucleotide sequence ID" value="NZ_FUZT01000023.1"/>
</dbReference>